<proteinExistence type="predicted"/>
<reference evidence="2 3" key="1">
    <citation type="journal article" date="2007" name="Science">
        <title>The Fusarium graminearum genome reveals a link between localized polymorphism and pathogen specialization.</title>
        <authorList>
            <person name="Cuomo C.A."/>
            <person name="Gueldener U."/>
            <person name="Xu J.-R."/>
            <person name="Trail F."/>
            <person name="Turgeon B.G."/>
            <person name="Di Pietro A."/>
            <person name="Walton J.D."/>
            <person name="Ma L.-J."/>
            <person name="Baker S.E."/>
            <person name="Rep M."/>
            <person name="Adam G."/>
            <person name="Antoniw J."/>
            <person name="Baldwin T."/>
            <person name="Calvo S.E."/>
            <person name="Chang Y.-L."/>
            <person name="DeCaprio D."/>
            <person name="Gale L.R."/>
            <person name="Gnerre S."/>
            <person name="Goswami R.S."/>
            <person name="Hammond-Kosack K."/>
            <person name="Harris L.J."/>
            <person name="Hilburn K."/>
            <person name="Kennell J.C."/>
            <person name="Kroken S."/>
            <person name="Magnuson J.K."/>
            <person name="Mannhaupt G."/>
            <person name="Mauceli E.W."/>
            <person name="Mewes H.-W."/>
            <person name="Mitterbauer R."/>
            <person name="Muehlbauer G."/>
            <person name="Muensterkoetter M."/>
            <person name="Nelson D."/>
            <person name="O'Donnell K."/>
            <person name="Ouellet T."/>
            <person name="Qi W."/>
            <person name="Quesneville H."/>
            <person name="Roncero M.I.G."/>
            <person name="Seong K.-Y."/>
            <person name="Tetko I.V."/>
            <person name="Urban M."/>
            <person name="Waalwijk C."/>
            <person name="Ward T.J."/>
            <person name="Yao J."/>
            <person name="Birren B.W."/>
            <person name="Kistler H.C."/>
        </authorList>
    </citation>
    <scope>NUCLEOTIDE SEQUENCE [LARGE SCALE GENOMIC DNA]</scope>
    <source>
        <strain evidence="3">ATCC MYA-4620 / CBS 123657 / FGSC 9075 / NRRL 31084 / PH-1</strain>
        <strain evidence="2">PH-1 / ATCC MYA-4620 / FGSC 9075 / NRRL 31084</strain>
    </source>
</reference>
<evidence type="ECO:0000313" key="3">
    <source>
        <dbReference type="Proteomes" id="UP000070720"/>
    </source>
</evidence>
<reference evidence="2 3" key="2">
    <citation type="journal article" date="2010" name="Nature">
        <title>Comparative genomics reveals mobile pathogenicity chromosomes in Fusarium.</title>
        <authorList>
            <person name="Ma L.J."/>
            <person name="van der Does H.C."/>
            <person name="Borkovich K.A."/>
            <person name="Coleman J.J."/>
            <person name="Daboussi M.J."/>
            <person name="Di Pietro A."/>
            <person name="Dufresne M."/>
            <person name="Freitag M."/>
            <person name="Grabherr M."/>
            <person name="Henrissat B."/>
            <person name="Houterman P.M."/>
            <person name="Kang S."/>
            <person name="Shim W.B."/>
            <person name="Woloshuk C."/>
            <person name="Xie X."/>
            <person name="Xu J.R."/>
            <person name="Antoniw J."/>
            <person name="Baker S.E."/>
            <person name="Bluhm B.H."/>
            <person name="Breakspear A."/>
            <person name="Brown D.W."/>
            <person name="Butchko R.A."/>
            <person name="Chapman S."/>
            <person name="Coulson R."/>
            <person name="Coutinho P.M."/>
            <person name="Danchin E.G."/>
            <person name="Diener A."/>
            <person name="Gale L.R."/>
            <person name="Gardiner D.M."/>
            <person name="Goff S."/>
            <person name="Hammond-Kosack K.E."/>
            <person name="Hilburn K."/>
            <person name="Hua-Van A."/>
            <person name="Jonkers W."/>
            <person name="Kazan K."/>
            <person name="Kodira C.D."/>
            <person name="Koehrsen M."/>
            <person name="Kumar L."/>
            <person name="Lee Y.H."/>
            <person name="Li L."/>
            <person name="Manners J.M."/>
            <person name="Miranda-Saavedra D."/>
            <person name="Mukherjee M."/>
            <person name="Park G."/>
            <person name="Park J."/>
            <person name="Park S.Y."/>
            <person name="Proctor R.H."/>
            <person name="Regev A."/>
            <person name="Ruiz-Roldan M.C."/>
            <person name="Sain D."/>
            <person name="Sakthikumar S."/>
            <person name="Sykes S."/>
            <person name="Schwartz D.C."/>
            <person name="Turgeon B.G."/>
            <person name="Wapinski I."/>
            <person name="Yoder O."/>
            <person name="Young S."/>
            <person name="Zeng Q."/>
            <person name="Zhou S."/>
            <person name="Galagan J."/>
            <person name="Cuomo C.A."/>
            <person name="Kistler H.C."/>
            <person name="Rep M."/>
        </authorList>
    </citation>
    <scope>GENOME REANNOTATION</scope>
    <source>
        <strain evidence="3">ATCC MYA-4620 / CBS 123657 / FGSC 9075 / NRRL 31084 / PH-1</strain>
        <strain evidence="2">PH-1 / ATCC MYA-4620 / FGSC 9075 / NRRL 31084</strain>
    </source>
</reference>
<dbReference type="HOGENOM" id="CLU_2454918_0_0_1"/>
<reference evidence="1 3" key="3">
    <citation type="journal article" date="2015" name="BMC Genomics">
        <title>The completed genome sequence of the pathogenic ascomycete fungus Fusarium graminearum.</title>
        <authorList>
            <person name="King R."/>
            <person name="Urban M."/>
            <person name="Hammond-Kosack M.C."/>
            <person name="Hassani-Pak K."/>
            <person name="Hammond-Kosack K.E."/>
        </authorList>
    </citation>
    <scope>NUCLEOTIDE SEQUENCE [LARGE SCALE GENOMIC DNA]</scope>
    <source>
        <strain evidence="3">ATCC MYA-4620 / CBS 123657 / FGSC 9075 / NRRL 31084 / PH-1</strain>
        <strain evidence="1">PH-1</strain>
    </source>
</reference>
<dbReference type="VEuPathDB" id="FungiDB:FGRAMPH1_01G06325"/>
<reference evidence="2" key="4">
    <citation type="submission" date="2017-01" db="UniProtKB">
        <authorList>
            <consortium name="EnsemblFungi"/>
        </authorList>
    </citation>
    <scope>IDENTIFICATION</scope>
    <source>
        <strain evidence="2">PH-1 / ATCC MYA-4620 / FGSC 9075 / NRRL 31084</strain>
    </source>
</reference>
<accession>A0A098D948</accession>
<gene>
    <name evidence="1" type="ORF">FGRAMPH1_01T06325</name>
</gene>
<dbReference type="EMBL" id="HG970332">
    <property type="protein sequence ID" value="CEF74967.1"/>
    <property type="molecule type" value="Genomic_DNA"/>
</dbReference>
<sequence length="89" mass="10306">MKEMELERYGRQLGEACAVETLVFNQHELKSRSQGLDKWPTKGRRQATFCEYLQYGASDGDGRLGGEGIEDQSDWLRKRNQPALWENKL</sequence>
<dbReference type="InParanoid" id="I1S5Q3"/>
<dbReference type="Proteomes" id="UP000070720">
    <property type="component" value="Chromosome 1"/>
</dbReference>
<dbReference type="EnsemblFungi" id="CEF74967">
    <property type="protein sequence ID" value="CEF74967"/>
    <property type="gene ID" value="FGRRES_12174"/>
</dbReference>
<dbReference type="RefSeq" id="XP_011318584.1">
    <property type="nucleotide sequence ID" value="XM_011320282.1"/>
</dbReference>
<dbReference type="AlphaFoldDB" id="I1S5Q3"/>
<name>I1S5Q3_GIBZE</name>
<evidence type="ECO:0000313" key="2">
    <source>
        <dbReference type="EnsemblFungi" id="CEF74967"/>
    </source>
</evidence>
<dbReference type="KEGG" id="fgr:FGSG_12174"/>
<keyword evidence="3" id="KW-1185">Reference proteome</keyword>
<protein>
    <submittedName>
        <fullName evidence="1">Chromosome 1, complete genome</fullName>
    </submittedName>
</protein>
<organism evidence="1 3">
    <name type="scientific">Gibberella zeae (strain ATCC MYA-4620 / CBS 123657 / FGSC 9075 / NRRL 31084 / PH-1)</name>
    <name type="common">Wheat head blight fungus</name>
    <name type="synonym">Fusarium graminearum</name>
    <dbReference type="NCBI Taxonomy" id="229533"/>
    <lineage>
        <taxon>Eukaryota</taxon>
        <taxon>Fungi</taxon>
        <taxon>Dikarya</taxon>
        <taxon>Ascomycota</taxon>
        <taxon>Pezizomycotina</taxon>
        <taxon>Sordariomycetes</taxon>
        <taxon>Hypocreomycetidae</taxon>
        <taxon>Hypocreales</taxon>
        <taxon>Nectriaceae</taxon>
        <taxon>Fusarium</taxon>
    </lineage>
</organism>
<accession>I1S5Q3</accession>
<evidence type="ECO:0000313" key="1">
    <source>
        <dbReference type="EMBL" id="CEF74967.1"/>
    </source>
</evidence>